<evidence type="ECO:0000313" key="4">
    <source>
        <dbReference type="Proteomes" id="UP001278766"/>
    </source>
</evidence>
<name>A0AAE0LV26_9PEZI</name>
<dbReference type="RefSeq" id="XP_062661433.1">
    <property type="nucleotide sequence ID" value="XM_062806564.1"/>
</dbReference>
<accession>A0AAE0LV26</accession>
<dbReference type="Gene3D" id="3.40.710.10">
    <property type="entry name" value="DD-peptidase/beta-lactamase superfamily"/>
    <property type="match status" value="1"/>
</dbReference>
<dbReference type="Pfam" id="PF00144">
    <property type="entry name" value="Beta-lactamase"/>
    <property type="match status" value="1"/>
</dbReference>
<reference evidence="3" key="2">
    <citation type="submission" date="2023-06" db="EMBL/GenBank/DDBJ databases">
        <authorList>
            <consortium name="Lawrence Berkeley National Laboratory"/>
            <person name="Haridas S."/>
            <person name="Hensen N."/>
            <person name="Bonometti L."/>
            <person name="Westerberg I."/>
            <person name="Brannstrom I.O."/>
            <person name="Guillou S."/>
            <person name="Cros-Aarteil S."/>
            <person name="Calhoun S."/>
            <person name="Kuo A."/>
            <person name="Mondo S."/>
            <person name="Pangilinan J."/>
            <person name="Riley R."/>
            <person name="Labutti K."/>
            <person name="Andreopoulos B."/>
            <person name="Lipzen A."/>
            <person name="Chen C."/>
            <person name="Yanf M."/>
            <person name="Daum C."/>
            <person name="Ng V."/>
            <person name="Clum A."/>
            <person name="Steindorff A."/>
            <person name="Ohm R."/>
            <person name="Martin F."/>
            <person name="Silar P."/>
            <person name="Natvig D."/>
            <person name="Lalanne C."/>
            <person name="Gautier V."/>
            <person name="Ament-Velasquez S.L."/>
            <person name="Kruys A."/>
            <person name="Hutchinson M.I."/>
            <person name="Powell A.J."/>
            <person name="Barry K."/>
            <person name="Miller A.N."/>
            <person name="Grigoriev I.V."/>
            <person name="Debuchy R."/>
            <person name="Gladieux P."/>
            <person name="Thoren M.H."/>
            <person name="Johannesson H."/>
        </authorList>
    </citation>
    <scope>NUCLEOTIDE SEQUENCE</scope>
    <source>
        <strain evidence="3">CBS 168.71</strain>
    </source>
</reference>
<feature type="domain" description="Beta-lactamase-related" evidence="2">
    <location>
        <begin position="18"/>
        <end position="303"/>
    </location>
</feature>
<dbReference type="PANTHER" id="PTHR46825:SF14">
    <property type="entry name" value="BETA-LACTAMASE-RELATED DOMAIN-CONTAINING PROTEIN"/>
    <property type="match status" value="1"/>
</dbReference>
<dbReference type="SUPFAM" id="SSF56601">
    <property type="entry name" value="beta-lactamase/transpeptidase-like"/>
    <property type="match status" value="1"/>
</dbReference>
<evidence type="ECO:0000313" key="3">
    <source>
        <dbReference type="EMBL" id="KAK3297919.1"/>
    </source>
</evidence>
<dbReference type="AlphaFoldDB" id="A0AAE0LV26"/>
<sequence>MTSSSSPLERILSQWPIVDKIREKCGVGSISVGVLHQGEVLFTGSTGYRDVDEEEKPDMHTLYTLCSISKTFVAAAMGILVDRGKCAWTDPVGPYLPEFKAKDDPRVATEATFYEFLRYSGGLANPVVTILGPEGKVLVPERDFINLLNDTPTGRASFGPYYNATWEYSNVAYGLMALVIERLSGKRFADFVSEEILKPLGMNDTAVYKSQVASHSNMARSFVRLSDGLWCKQPEHEWTDDRNTPVLAMVGIRSSVNDLLIWCAAAMDAQRGDGDASHPLAALSGVGTNPLREMRSILDDEYMYWTRPHNDDLQNPCNYHLSWLECVMPSSMIHWGSWNKTLADKGHAPQEQINSQILGRDSPKQTLYKCAGVGFCGLGSINLFPDSMSAIVVMSSGLNAADPSDFTAALLMQELFDLKGRVEIMPMVCREVDVRLADWERIMVDWRADRDVSRPEHPPEVYTGKYEGLGIILEVRQRQRQGGGLEVVFNGREDITQALERYNEDTYTYQPTSRDDWLRGGWLDWDYYMVSVLRFHRDDANGPVTSVTWTWERGCDPAIFKKIEA</sequence>
<gene>
    <name evidence="3" type="ORF">B0H64DRAFT_441334</name>
</gene>
<dbReference type="EMBL" id="JAUEPN010000003">
    <property type="protein sequence ID" value="KAK3297919.1"/>
    <property type="molecule type" value="Genomic_DNA"/>
</dbReference>
<dbReference type="GeneID" id="87843512"/>
<dbReference type="InterPro" id="IPR001466">
    <property type="entry name" value="Beta-lactam-related"/>
</dbReference>
<evidence type="ECO:0000259" key="2">
    <source>
        <dbReference type="Pfam" id="PF00144"/>
    </source>
</evidence>
<protein>
    <submittedName>
        <fullName evidence="3">Beta-lactamase/transpeptidase-like protein</fullName>
    </submittedName>
</protein>
<comment type="caution">
    <text evidence="3">The sequence shown here is derived from an EMBL/GenBank/DDBJ whole genome shotgun (WGS) entry which is preliminary data.</text>
</comment>
<reference evidence="3" key="1">
    <citation type="journal article" date="2023" name="Mol. Phylogenet. Evol.">
        <title>Genome-scale phylogeny and comparative genomics of the fungal order Sordariales.</title>
        <authorList>
            <person name="Hensen N."/>
            <person name="Bonometti L."/>
            <person name="Westerberg I."/>
            <person name="Brannstrom I.O."/>
            <person name="Guillou S."/>
            <person name="Cros-Aarteil S."/>
            <person name="Calhoun S."/>
            <person name="Haridas S."/>
            <person name="Kuo A."/>
            <person name="Mondo S."/>
            <person name="Pangilinan J."/>
            <person name="Riley R."/>
            <person name="LaButti K."/>
            <person name="Andreopoulos B."/>
            <person name="Lipzen A."/>
            <person name="Chen C."/>
            <person name="Yan M."/>
            <person name="Daum C."/>
            <person name="Ng V."/>
            <person name="Clum A."/>
            <person name="Steindorff A."/>
            <person name="Ohm R.A."/>
            <person name="Martin F."/>
            <person name="Silar P."/>
            <person name="Natvig D.O."/>
            <person name="Lalanne C."/>
            <person name="Gautier V."/>
            <person name="Ament-Velasquez S.L."/>
            <person name="Kruys A."/>
            <person name="Hutchinson M.I."/>
            <person name="Powell A.J."/>
            <person name="Barry K."/>
            <person name="Miller A.N."/>
            <person name="Grigoriev I.V."/>
            <person name="Debuchy R."/>
            <person name="Gladieux P."/>
            <person name="Hiltunen Thoren M."/>
            <person name="Johannesson H."/>
        </authorList>
    </citation>
    <scope>NUCLEOTIDE SEQUENCE</scope>
    <source>
        <strain evidence="3">CBS 168.71</strain>
    </source>
</reference>
<dbReference type="Proteomes" id="UP001278766">
    <property type="component" value="Unassembled WGS sequence"/>
</dbReference>
<dbReference type="InterPro" id="IPR012338">
    <property type="entry name" value="Beta-lactam/transpept-like"/>
</dbReference>
<proteinExistence type="inferred from homology"/>
<comment type="similarity">
    <text evidence="1">Belongs to the peptidase S12 family.</text>
</comment>
<dbReference type="InterPro" id="IPR050491">
    <property type="entry name" value="AmpC-like"/>
</dbReference>
<organism evidence="3 4">
    <name type="scientific">Chaetomium fimeti</name>
    <dbReference type="NCBI Taxonomy" id="1854472"/>
    <lineage>
        <taxon>Eukaryota</taxon>
        <taxon>Fungi</taxon>
        <taxon>Dikarya</taxon>
        <taxon>Ascomycota</taxon>
        <taxon>Pezizomycotina</taxon>
        <taxon>Sordariomycetes</taxon>
        <taxon>Sordariomycetidae</taxon>
        <taxon>Sordariales</taxon>
        <taxon>Chaetomiaceae</taxon>
        <taxon>Chaetomium</taxon>
    </lineage>
</organism>
<keyword evidence="4" id="KW-1185">Reference proteome</keyword>
<evidence type="ECO:0000256" key="1">
    <source>
        <dbReference type="ARBA" id="ARBA00038215"/>
    </source>
</evidence>
<dbReference type="PANTHER" id="PTHR46825">
    <property type="entry name" value="D-ALANYL-D-ALANINE-CARBOXYPEPTIDASE/ENDOPEPTIDASE AMPH"/>
    <property type="match status" value="1"/>
</dbReference>